<gene>
    <name evidence="10" type="ORF">SCD_n02814</name>
</gene>
<organism evidence="10 11">
    <name type="scientific">Sulfuricella denitrificans (strain DSM 22764 / NBRC 105220 / skB26)</name>
    <dbReference type="NCBI Taxonomy" id="1163617"/>
    <lineage>
        <taxon>Bacteria</taxon>
        <taxon>Pseudomonadati</taxon>
        <taxon>Pseudomonadota</taxon>
        <taxon>Betaproteobacteria</taxon>
        <taxon>Nitrosomonadales</taxon>
        <taxon>Sulfuricellaceae</taxon>
        <taxon>Sulfuricella</taxon>
    </lineage>
</organism>
<keyword evidence="4" id="KW-0472">Membrane</keyword>
<dbReference type="InterPro" id="IPR011662">
    <property type="entry name" value="Secretin/TonB_short_N"/>
</dbReference>
<dbReference type="InterPro" id="IPR050810">
    <property type="entry name" value="Bact_Secretion_Sys_Channel"/>
</dbReference>
<evidence type="ECO:0000256" key="1">
    <source>
        <dbReference type="ARBA" id="ARBA00004370"/>
    </source>
</evidence>
<accession>S6ADN8</accession>
<evidence type="ECO:0000256" key="7">
    <source>
        <dbReference type="RuleBase" id="RU004004"/>
    </source>
</evidence>
<dbReference type="InterPro" id="IPR011990">
    <property type="entry name" value="TPR-like_helical_dom_sf"/>
</dbReference>
<dbReference type="RefSeq" id="WP_009207426.1">
    <property type="nucleotide sequence ID" value="NC_022357.1"/>
</dbReference>
<dbReference type="STRING" id="1163617.SCD_n02814"/>
<evidence type="ECO:0000256" key="6">
    <source>
        <dbReference type="RuleBase" id="RU004003"/>
    </source>
</evidence>
<dbReference type="PRINTS" id="PR00811">
    <property type="entry name" value="BCTERIALGSPD"/>
</dbReference>
<keyword evidence="11" id="KW-1185">Reference proteome</keyword>
<proteinExistence type="inferred from homology"/>
<evidence type="ECO:0000256" key="8">
    <source>
        <dbReference type="SAM" id="MobiDB-lite"/>
    </source>
</evidence>
<keyword evidence="3" id="KW-0732">Signal</keyword>
<feature type="domain" description="Secretin/TonB short N-terminal" evidence="9">
    <location>
        <begin position="206"/>
        <end position="257"/>
    </location>
</feature>
<dbReference type="PANTHER" id="PTHR30332">
    <property type="entry name" value="PROBABLE GENERAL SECRETION PATHWAY PROTEIN D"/>
    <property type="match status" value="1"/>
</dbReference>
<evidence type="ECO:0000256" key="2">
    <source>
        <dbReference type="ARBA" id="ARBA00022448"/>
    </source>
</evidence>
<keyword evidence="5" id="KW-0998">Cell outer membrane</keyword>
<name>S6ADN8_SULDS</name>
<reference evidence="10 11" key="1">
    <citation type="journal article" date="2012" name="Appl. Environ. Microbiol.">
        <title>Draft genome sequence of a psychrotolerant sulfur-oxidizing bacterium, Sulfuricella denitrificans skB26, and proteomic insights into cold adaptation.</title>
        <authorList>
            <person name="Watanabe T."/>
            <person name="Kojima H."/>
            <person name="Fukui M."/>
        </authorList>
    </citation>
    <scope>NUCLEOTIDE SEQUENCE [LARGE SCALE GENOMIC DNA]</scope>
    <source>
        <strain evidence="11">skB26</strain>
    </source>
</reference>
<evidence type="ECO:0000256" key="4">
    <source>
        <dbReference type="ARBA" id="ARBA00023136"/>
    </source>
</evidence>
<dbReference type="InterPro" id="IPR004846">
    <property type="entry name" value="T2SS/T3SS_dom"/>
</dbReference>
<dbReference type="SUPFAM" id="SSF48452">
    <property type="entry name" value="TPR-like"/>
    <property type="match status" value="1"/>
</dbReference>
<comment type="subcellular location">
    <subcellularLocation>
        <location evidence="7">Cell outer membrane</location>
    </subcellularLocation>
    <subcellularLocation>
        <location evidence="1">Membrane</location>
    </subcellularLocation>
</comment>
<keyword evidence="2 7" id="KW-0813">Transport</keyword>
<dbReference type="InterPro" id="IPR005644">
    <property type="entry name" value="NolW-like"/>
</dbReference>
<protein>
    <submittedName>
        <fullName evidence="10">Type II secretory pathway, component HofQ</fullName>
    </submittedName>
</protein>
<dbReference type="Pfam" id="PF03958">
    <property type="entry name" value="Secretin_N"/>
    <property type="match status" value="1"/>
</dbReference>
<dbReference type="GO" id="GO:0015627">
    <property type="term" value="C:type II protein secretion system complex"/>
    <property type="evidence" value="ECO:0007669"/>
    <property type="project" value="TreeGrafter"/>
</dbReference>
<dbReference type="Proteomes" id="UP000015559">
    <property type="component" value="Chromosome"/>
</dbReference>
<dbReference type="GO" id="GO:0009306">
    <property type="term" value="P:protein secretion"/>
    <property type="evidence" value="ECO:0007669"/>
    <property type="project" value="InterPro"/>
</dbReference>
<sequence>MKHWIWRLALLLLISFLAGCAGERAFREGKSLLAEGRTEEGLTQLEIAVKEDPNSIEFRTQLYRQRQLHIQKLLTQGDNARNSGHFVEAESWYLQALKFEDGNTRATNGLQAIEGGRRRAAMLTKAENLFKSGDLAAAEKLASGILGEDPANLGAREIKRKIDEKTWQDSNPSSGLSSGFKKPITIEFRDVNLKTIFEVISRTAGINFVFDKDVKPDLKATIMVRNSSVEDVINMLLVTNQLQKSVLNNNTILIYPHTPAKVKDYQELVVKGFYLTNADPKQMMSEIKTVLKTRDISIDESLNMLVMRDTPNVIRLAEKLVALHDRAEPEVVLEVEILEVKRSKLTELGMQWPNKFTVVAPPLSTTTATAFGNITNSTLNGGQLTVDNLRHLNGAQIGIPNPVLNLRGEDSDTNLLANPRIRVRNREKAKIHIGDRVPVITTTATANVGVAESVTYLDVGLKLEVEPRIYLDNDVAMKVNLEVSNIVQQIKSSTGTLTYQLGTRNASTTLRLKDGETQALAGLINDEDRASANKVPGLGDIPVLGHLFSSRLNSGSKTEIVLLITPRIVKNLIQPDAAAIEFTSGTETFVGAPPLAIRPVDAFSVLPGQRPAAQPQLIQRSETAPVPQSISAPPALEPQPSSTAIPPSETTSPATELMPVPAAEGKFRED</sequence>
<dbReference type="Pfam" id="PF00263">
    <property type="entry name" value="Secretin"/>
    <property type="match status" value="1"/>
</dbReference>
<evidence type="ECO:0000256" key="3">
    <source>
        <dbReference type="ARBA" id="ARBA00022729"/>
    </source>
</evidence>
<feature type="region of interest" description="Disordered" evidence="8">
    <location>
        <begin position="611"/>
        <end position="670"/>
    </location>
</feature>
<comment type="similarity">
    <text evidence="6">Belongs to the bacterial secretin family.</text>
</comment>
<dbReference type="Gene3D" id="1.25.40.10">
    <property type="entry name" value="Tetratricopeptide repeat domain"/>
    <property type="match status" value="1"/>
</dbReference>
<dbReference type="InterPro" id="IPR001775">
    <property type="entry name" value="GspD/PilQ"/>
</dbReference>
<feature type="compositionally biased region" description="Polar residues" evidence="8">
    <location>
        <begin position="616"/>
        <end position="631"/>
    </location>
</feature>
<dbReference type="GO" id="GO:0009279">
    <property type="term" value="C:cell outer membrane"/>
    <property type="evidence" value="ECO:0007669"/>
    <property type="project" value="UniProtKB-SubCell"/>
</dbReference>
<dbReference type="SMART" id="SM00965">
    <property type="entry name" value="STN"/>
    <property type="match status" value="1"/>
</dbReference>
<dbReference type="Gene3D" id="3.30.1370.120">
    <property type="match status" value="1"/>
</dbReference>
<dbReference type="AlphaFoldDB" id="S6ADN8"/>
<evidence type="ECO:0000256" key="5">
    <source>
        <dbReference type="ARBA" id="ARBA00023237"/>
    </source>
</evidence>
<dbReference type="EMBL" id="AP013066">
    <property type="protein sequence ID" value="BAN36613.1"/>
    <property type="molecule type" value="Genomic_DNA"/>
</dbReference>
<dbReference type="OrthoDB" id="9775455at2"/>
<dbReference type="eggNOG" id="COG4796">
    <property type="taxonomic scope" value="Bacteria"/>
</dbReference>
<dbReference type="Pfam" id="PF07660">
    <property type="entry name" value="STN"/>
    <property type="match status" value="1"/>
</dbReference>
<dbReference type="HOGENOM" id="CLU_017432_1_0_4"/>
<dbReference type="InterPro" id="IPR038591">
    <property type="entry name" value="NolW-like_sf"/>
</dbReference>
<dbReference type="KEGG" id="sdr:SCD_n02814"/>
<dbReference type="PRINTS" id="PR01032">
    <property type="entry name" value="PHAGEIV"/>
</dbReference>
<feature type="compositionally biased region" description="Polar residues" evidence="8">
    <location>
        <begin position="639"/>
        <end position="654"/>
    </location>
</feature>
<dbReference type="PANTHER" id="PTHR30332:SF17">
    <property type="entry name" value="TYPE IV PILIATION SYSTEM PROTEIN DR_0774-RELATED"/>
    <property type="match status" value="1"/>
</dbReference>
<evidence type="ECO:0000313" key="10">
    <source>
        <dbReference type="EMBL" id="BAN36613.1"/>
    </source>
</evidence>
<dbReference type="PROSITE" id="PS51257">
    <property type="entry name" value="PROKAR_LIPOPROTEIN"/>
    <property type="match status" value="1"/>
</dbReference>
<dbReference type="Gene3D" id="3.55.50.30">
    <property type="match status" value="1"/>
</dbReference>
<evidence type="ECO:0000313" key="11">
    <source>
        <dbReference type="Proteomes" id="UP000015559"/>
    </source>
</evidence>
<evidence type="ECO:0000259" key="9">
    <source>
        <dbReference type="SMART" id="SM00965"/>
    </source>
</evidence>